<evidence type="ECO:0000313" key="4">
    <source>
        <dbReference type="Proteomes" id="UP000887116"/>
    </source>
</evidence>
<feature type="domain" description="EGF-like" evidence="2">
    <location>
        <begin position="460"/>
        <end position="498"/>
    </location>
</feature>
<feature type="domain" description="EGF-like" evidence="2">
    <location>
        <begin position="388"/>
        <end position="422"/>
    </location>
</feature>
<name>A0A8X6FU75_TRICU</name>
<feature type="disulfide bond" evidence="1">
    <location>
        <begin position="412"/>
        <end position="421"/>
    </location>
</feature>
<reference evidence="3" key="1">
    <citation type="submission" date="2020-07" db="EMBL/GenBank/DDBJ databases">
        <title>Multicomponent nature underlies the extraordinary mechanical properties of spider dragline silk.</title>
        <authorList>
            <person name="Kono N."/>
            <person name="Nakamura H."/>
            <person name="Mori M."/>
            <person name="Yoshida Y."/>
            <person name="Ohtoshi R."/>
            <person name="Malay A.D."/>
            <person name="Moran D.A.P."/>
            <person name="Tomita M."/>
            <person name="Numata K."/>
            <person name="Arakawa K."/>
        </authorList>
    </citation>
    <scope>NUCLEOTIDE SEQUENCE</scope>
</reference>
<feature type="domain" description="EGF-like" evidence="2">
    <location>
        <begin position="1"/>
        <end position="40"/>
    </location>
</feature>
<keyword evidence="1" id="KW-1015">Disulfide bond</keyword>
<dbReference type="PROSITE" id="PS50026">
    <property type="entry name" value="EGF_3"/>
    <property type="match status" value="7"/>
</dbReference>
<dbReference type="InterPro" id="IPR051830">
    <property type="entry name" value="NOTCH_homolog"/>
</dbReference>
<dbReference type="OrthoDB" id="409374at2759"/>
<evidence type="ECO:0000313" key="3">
    <source>
        <dbReference type="EMBL" id="GFQ88718.1"/>
    </source>
</evidence>
<dbReference type="Proteomes" id="UP000887116">
    <property type="component" value="Unassembled WGS sequence"/>
</dbReference>
<keyword evidence="1" id="KW-0245">EGF-like domain</keyword>
<comment type="caution">
    <text evidence="3">The sequence shown here is derived from an EMBL/GenBank/DDBJ whole genome shotgun (WGS) entry which is preliminary data.</text>
</comment>
<sequence>MSLSCDADDECSKGKKCRPNGEGRFKICQCPPGKSGDDCEKIDDCVYGKYKNCKGDNGICENDDQGETAVCRCEGGKELDETIASCSNDADCNNRGTCGADRVCSCKRGASGDLCETITGCNELNCSVDISQCVLDETTGKGVCQCNDQSKVYSNNKCMASFSNDADCNNRGTCGADRVCSCKRGASGDLCEFITGCDELKCSVDISQCVLDETTGKGVCKCNDESKVYSNNNVWVTSCSNDADCNNRGTCGSDRVCSCKRGASGDLCETITGCEKLKCSVDISQCVLDETTGKGVCQCNDQSKVYSNNKCMASCSNDADCNNRGTCGADRVCSCKRGASGDLCETITGCDELKCSVDISQCVLDETTGKGVCKCNDESKVYSNNNVWVTSCSNDADCNNRGTCGSDRVCSCKRGASGDLCETITGCEKLKCSVDISQCVLDETTGKGVCQCNDQSKVYSNNKCMASCSNDADCNNRGTCGADRVCSCKRGASGDLCETITGCNELKCFVDISQCVLDETTGKGVCQCKVESKVYSNNKCMASCSNDADCNNKGTCGFDRVCSCKRGASGDLCETITGCDELKCSVDISQ</sequence>
<dbReference type="AlphaFoldDB" id="A0A8X6FU75"/>
<feature type="disulfide bond" evidence="1">
    <location>
        <begin position="464"/>
        <end position="474"/>
    </location>
</feature>
<dbReference type="PANTHER" id="PTHR24033">
    <property type="entry name" value="EGF-LIKE DOMAIN-CONTAINING PROTEIN"/>
    <property type="match status" value="1"/>
</dbReference>
<feature type="disulfide bond" evidence="1">
    <location>
        <begin position="488"/>
        <end position="497"/>
    </location>
</feature>
<dbReference type="InterPro" id="IPR000742">
    <property type="entry name" value="EGF"/>
</dbReference>
<accession>A0A8X6FU75</accession>
<feature type="domain" description="EGF-like" evidence="2">
    <location>
        <begin position="536"/>
        <end position="574"/>
    </location>
</feature>
<feature type="disulfide bond" evidence="1">
    <location>
        <begin position="11"/>
        <end position="28"/>
    </location>
</feature>
<feature type="disulfide bond" evidence="1">
    <location>
        <begin position="311"/>
        <end position="321"/>
    </location>
</feature>
<evidence type="ECO:0000259" key="2">
    <source>
        <dbReference type="PROSITE" id="PS50026"/>
    </source>
</evidence>
<feature type="disulfide bond" evidence="1">
    <location>
        <begin position="30"/>
        <end position="39"/>
    </location>
</feature>
<feature type="domain" description="EGF-like" evidence="2">
    <location>
        <begin position="82"/>
        <end position="116"/>
    </location>
</feature>
<feature type="domain" description="EGF-like" evidence="2">
    <location>
        <begin position="307"/>
        <end position="345"/>
    </location>
</feature>
<feature type="domain" description="EGF-like" evidence="2">
    <location>
        <begin position="235"/>
        <end position="269"/>
    </location>
</feature>
<feature type="disulfide bond" evidence="1">
    <location>
        <begin position="564"/>
        <end position="573"/>
    </location>
</feature>
<dbReference type="EMBL" id="BMAO01013411">
    <property type="protein sequence ID" value="GFQ88718.1"/>
    <property type="molecule type" value="Genomic_DNA"/>
</dbReference>
<evidence type="ECO:0000256" key="1">
    <source>
        <dbReference type="PROSITE-ProRule" id="PRU00076"/>
    </source>
</evidence>
<protein>
    <recommendedName>
        <fullName evidence="2">EGF-like domain-containing protein</fullName>
    </recommendedName>
</protein>
<feature type="disulfide bond" evidence="1">
    <location>
        <begin position="106"/>
        <end position="115"/>
    </location>
</feature>
<gene>
    <name evidence="3" type="primary">AVEN_32802_1</name>
    <name evidence="3" type="ORF">TNCT_318241</name>
</gene>
<feature type="disulfide bond" evidence="1">
    <location>
        <begin position="540"/>
        <end position="550"/>
    </location>
</feature>
<proteinExistence type="predicted"/>
<comment type="caution">
    <text evidence="1">Lacks conserved residue(s) required for the propagation of feature annotation.</text>
</comment>
<dbReference type="PROSITE" id="PS00022">
    <property type="entry name" value="EGF_1"/>
    <property type="match status" value="8"/>
</dbReference>
<dbReference type="PANTHER" id="PTHR24033:SF235">
    <property type="entry name" value="PROLINE-RICH PROTEIN 36-LIKE ISOFORM X1"/>
    <property type="match status" value="1"/>
</dbReference>
<feature type="disulfide bond" evidence="1">
    <location>
        <begin position="335"/>
        <end position="344"/>
    </location>
</feature>
<dbReference type="SMART" id="SM00181">
    <property type="entry name" value="EGF"/>
    <property type="match status" value="9"/>
</dbReference>
<keyword evidence="4" id="KW-1185">Reference proteome</keyword>
<organism evidence="3 4">
    <name type="scientific">Trichonephila clavata</name>
    <name type="common">Joro spider</name>
    <name type="synonym">Nephila clavata</name>
    <dbReference type="NCBI Taxonomy" id="2740835"/>
    <lineage>
        <taxon>Eukaryota</taxon>
        <taxon>Metazoa</taxon>
        <taxon>Ecdysozoa</taxon>
        <taxon>Arthropoda</taxon>
        <taxon>Chelicerata</taxon>
        <taxon>Arachnida</taxon>
        <taxon>Araneae</taxon>
        <taxon>Araneomorphae</taxon>
        <taxon>Entelegynae</taxon>
        <taxon>Araneoidea</taxon>
        <taxon>Nephilidae</taxon>
        <taxon>Trichonephila</taxon>
    </lineage>
</organism>
<feature type="disulfide bond" evidence="1">
    <location>
        <begin position="259"/>
        <end position="268"/>
    </location>
</feature>